<dbReference type="EMBL" id="QEAM01000062">
    <property type="protein sequence ID" value="TPX48015.1"/>
    <property type="molecule type" value="Genomic_DNA"/>
</dbReference>
<evidence type="ECO:0000313" key="18">
    <source>
        <dbReference type="Proteomes" id="UP000320475"/>
    </source>
</evidence>
<comment type="caution">
    <text evidence="16">The sequence shown here is derived from an EMBL/GenBank/DDBJ whole genome shotgun (WGS) entry which is preliminary data.</text>
</comment>
<keyword evidence="9" id="KW-0970">Cilium biogenesis/degradation</keyword>
<dbReference type="InterPro" id="IPR022780">
    <property type="entry name" value="Dynein_light_int_chain"/>
</dbReference>
<dbReference type="GO" id="GO:0045504">
    <property type="term" value="F:dynein heavy chain binding"/>
    <property type="evidence" value="ECO:0007669"/>
    <property type="project" value="TreeGrafter"/>
</dbReference>
<gene>
    <name evidence="15" type="ORF">SeLEV6574_g02307</name>
    <name evidence="16" type="ORF">SeMB42_g02012</name>
</gene>
<proteinExistence type="inferred from homology"/>
<accession>A0A507DHX4</accession>
<dbReference type="GO" id="GO:0005868">
    <property type="term" value="C:cytoplasmic dynein complex"/>
    <property type="evidence" value="ECO:0007669"/>
    <property type="project" value="InterPro"/>
</dbReference>
<dbReference type="Proteomes" id="UP000317494">
    <property type="component" value="Unassembled WGS sequence"/>
</dbReference>
<comment type="subcellular location">
    <subcellularLocation>
        <location evidence="3">Cytoplasm</location>
        <location evidence="3">Cytoskeleton</location>
        <location evidence="3">Cilium axoneme</location>
    </subcellularLocation>
    <subcellularLocation>
        <location evidence="1">Cytoplasm</location>
        <location evidence="1">Cytoskeleton</location>
        <location evidence="1">Cilium basal body</location>
    </subcellularLocation>
    <subcellularLocation>
        <location evidence="2">Cytoplasm</location>
        <location evidence="2">Cytoskeleton</location>
        <location evidence="2">Microtubule organizing center</location>
        <location evidence="2">Centrosome</location>
    </subcellularLocation>
</comment>
<evidence type="ECO:0000256" key="4">
    <source>
        <dbReference type="ARBA" id="ARBA00006831"/>
    </source>
</evidence>
<keyword evidence="10" id="KW-0243">Dynein</keyword>
<dbReference type="PANTHER" id="PTHR13236">
    <property type="entry name" value="DYNEIN 2 LIGHT INTERMEDIATE CHAIN, ISOFORM 2"/>
    <property type="match status" value="1"/>
</dbReference>
<evidence type="ECO:0000256" key="7">
    <source>
        <dbReference type="ARBA" id="ARBA00022490"/>
    </source>
</evidence>
<keyword evidence="11" id="KW-0969">Cilium</keyword>
<dbReference type="Proteomes" id="UP000320475">
    <property type="component" value="Unassembled WGS sequence"/>
</dbReference>
<sequence>MGSTSEMCGTSANTRDLWALAQKFASASVDSTRKDVKSSINNINSIQQGIESSLIFVGCKASGKTTIILRLADRDEAPAPTSALEYTFARKTRGMTGAKDLIHIWEVAGGTRLSDLVKIPITDATIHTITPCVVLDLSRPEGIITTLDHFLALFNERVETLLHGLEKRGSKRPTALRKHAWKKYGGEHPDQSELKPSPIPLVVIGTKYDLFRDFEPETRKLVCKTLRYAAHINGASLIFTSTKDESSMERCRQLLYHHGFKANAPKAHIVDHNKPLMVLGGADSLSQIGHPAKSSDKESIGRVKALDWNTWKAIYSQRLPQNEVQENDALKDFVDLPKYREAAIDNVYAQKKAEFLQRQERLLHAAR</sequence>
<dbReference type="STRING" id="286115.A0A507DHX4"/>
<dbReference type="Gene3D" id="3.40.50.300">
    <property type="entry name" value="P-loop containing nucleotide triphosphate hydrolases"/>
    <property type="match status" value="1"/>
</dbReference>
<name>A0A507DHX4_9FUNG</name>
<keyword evidence="14" id="KW-0966">Cell projection</keyword>
<evidence type="ECO:0000256" key="11">
    <source>
        <dbReference type="ARBA" id="ARBA00023069"/>
    </source>
</evidence>
<dbReference type="AlphaFoldDB" id="A0A507DHX4"/>
<keyword evidence="13" id="KW-0206">Cytoskeleton</keyword>
<comment type="similarity">
    <text evidence="4">Belongs to the dynein light intermediate chain family.</text>
</comment>
<dbReference type="InterPro" id="IPR040045">
    <property type="entry name" value="DYNC2LI1"/>
</dbReference>
<dbReference type="InterPro" id="IPR027417">
    <property type="entry name" value="P-loop_NTPase"/>
</dbReference>
<organism evidence="16 17">
    <name type="scientific">Synchytrium endobioticum</name>
    <dbReference type="NCBI Taxonomy" id="286115"/>
    <lineage>
        <taxon>Eukaryota</taxon>
        <taxon>Fungi</taxon>
        <taxon>Fungi incertae sedis</taxon>
        <taxon>Chytridiomycota</taxon>
        <taxon>Chytridiomycota incertae sedis</taxon>
        <taxon>Chytridiomycetes</taxon>
        <taxon>Synchytriales</taxon>
        <taxon>Synchytriaceae</taxon>
        <taxon>Synchytrium</taxon>
    </lineage>
</organism>
<dbReference type="VEuPathDB" id="FungiDB:SeMB42_g02012"/>
<evidence type="ECO:0000313" key="15">
    <source>
        <dbReference type="EMBL" id="TPX48015.1"/>
    </source>
</evidence>
<evidence type="ECO:0000256" key="10">
    <source>
        <dbReference type="ARBA" id="ARBA00023017"/>
    </source>
</evidence>
<evidence type="ECO:0000256" key="6">
    <source>
        <dbReference type="ARBA" id="ARBA00022473"/>
    </source>
</evidence>
<dbReference type="GO" id="GO:0035735">
    <property type="term" value="P:intraciliary transport involved in cilium assembly"/>
    <property type="evidence" value="ECO:0007669"/>
    <property type="project" value="InterPro"/>
</dbReference>
<evidence type="ECO:0000256" key="8">
    <source>
        <dbReference type="ARBA" id="ARBA00022701"/>
    </source>
</evidence>
<keyword evidence="12" id="KW-0505">Motor protein</keyword>
<evidence type="ECO:0000313" key="16">
    <source>
        <dbReference type="EMBL" id="TPX51146.1"/>
    </source>
</evidence>
<evidence type="ECO:0000256" key="14">
    <source>
        <dbReference type="ARBA" id="ARBA00023273"/>
    </source>
</evidence>
<evidence type="ECO:0000256" key="3">
    <source>
        <dbReference type="ARBA" id="ARBA00004430"/>
    </source>
</evidence>
<dbReference type="GO" id="GO:0005874">
    <property type="term" value="C:microtubule"/>
    <property type="evidence" value="ECO:0007669"/>
    <property type="project" value="UniProtKB-KW"/>
</dbReference>
<keyword evidence="6" id="KW-0217">Developmental protein</keyword>
<dbReference type="GO" id="GO:0036064">
    <property type="term" value="C:ciliary basal body"/>
    <property type="evidence" value="ECO:0007669"/>
    <property type="project" value="TreeGrafter"/>
</dbReference>
<reference evidence="17 18" key="1">
    <citation type="journal article" date="2019" name="Sci. Rep.">
        <title>Comparative genomics of chytrid fungi reveal insights into the obligate biotrophic and pathogenic lifestyle of Synchytrium endobioticum.</title>
        <authorList>
            <person name="van de Vossenberg B.T.L.H."/>
            <person name="Warris S."/>
            <person name="Nguyen H.D.T."/>
            <person name="van Gent-Pelzer M.P.E."/>
            <person name="Joly D.L."/>
            <person name="van de Geest H.C."/>
            <person name="Bonants P.J.M."/>
            <person name="Smith D.S."/>
            <person name="Levesque C.A."/>
            <person name="van der Lee T.A.J."/>
        </authorList>
    </citation>
    <scope>NUCLEOTIDE SEQUENCE [LARGE SCALE GENOMIC DNA]</scope>
    <source>
        <strain evidence="15 18">LEV6574</strain>
        <strain evidence="16 17">MB42</strain>
    </source>
</reference>
<evidence type="ECO:0000256" key="9">
    <source>
        <dbReference type="ARBA" id="ARBA00022794"/>
    </source>
</evidence>
<keyword evidence="7" id="KW-0963">Cytoplasm</keyword>
<evidence type="ECO:0000256" key="13">
    <source>
        <dbReference type="ARBA" id="ARBA00023212"/>
    </source>
</evidence>
<dbReference type="OrthoDB" id="10263060at2759"/>
<evidence type="ECO:0000256" key="1">
    <source>
        <dbReference type="ARBA" id="ARBA00004120"/>
    </source>
</evidence>
<evidence type="ECO:0000256" key="2">
    <source>
        <dbReference type="ARBA" id="ARBA00004300"/>
    </source>
</evidence>
<dbReference type="Pfam" id="PF05783">
    <property type="entry name" value="DLIC"/>
    <property type="match status" value="1"/>
</dbReference>
<dbReference type="SUPFAM" id="SSF52540">
    <property type="entry name" value="P-loop containing nucleoside triphosphate hydrolases"/>
    <property type="match status" value="1"/>
</dbReference>
<dbReference type="PANTHER" id="PTHR13236:SF0">
    <property type="entry name" value="CYTOPLASMIC DYNEIN 2 LIGHT INTERMEDIATE CHAIN 1"/>
    <property type="match status" value="1"/>
</dbReference>
<dbReference type="EMBL" id="QEAN01000058">
    <property type="protein sequence ID" value="TPX51146.1"/>
    <property type="molecule type" value="Genomic_DNA"/>
</dbReference>
<dbReference type="GO" id="GO:0005930">
    <property type="term" value="C:axoneme"/>
    <property type="evidence" value="ECO:0007669"/>
    <property type="project" value="UniProtKB-SubCell"/>
</dbReference>
<evidence type="ECO:0000313" key="17">
    <source>
        <dbReference type="Proteomes" id="UP000317494"/>
    </source>
</evidence>
<evidence type="ECO:0000256" key="12">
    <source>
        <dbReference type="ARBA" id="ARBA00023175"/>
    </source>
</evidence>
<evidence type="ECO:0000256" key="5">
    <source>
        <dbReference type="ARBA" id="ARBA00018863"/>
    </source>
</evidence>
<keyword evidence="8" id="KW-0493">Microtubule</keyword>
<dbReference type="GO" id="GO:0035721">
    <property type="term" value="P:intraciliary retrograde transport"/>
    <property type="evidence" value="ECO:0007669"/>
    <property type="project" value="InterPro"/>
</dbReference>
<protein>
    <recommendedName>
        <fullName evidence="5">Cytoplasmic dynein 2 light intermediate chain 1</fullName>
    </recommendedName>
</protein>
<keyword evidence="17" id="KW-1185">Reference proteome</keyword>